<protein>
    <recommendedName>
        <fullName evidence="4">CopG family transcriptional regulator</fullName>
    </recommendedName>
</protein>
<proteinExistence type="predicted"/>
<dbReference type="GeneID" id="63187807"/>
<sequence length="82" mass="9329">MAAENDLSTPENRARTTISVPASVYERVERRLERSEFETADEYATFVLEEVLARVEDETDEAASSVDQEEVETRLEALGYLE</sequence>
<evidence type="ECO:0000313" key="3">
    <source>
        <dbReference type="Proteomes" id="UP000663203"/>
    </source>
</evidence>
<reference evidence="2 3" key="1">
    <citation type="submission" date="2021-03" db="EMBL/GenBank/DDBJ databases">
        <title>Haloterrigena longa sp. nov. and Haloterrigena limicola sp. nov., extremely halophilic archaea isolated from a salt lake.</title>
        <authorList>
            <person name="Henglin C."/>
        </authorList>
    </citation>
    <scope>NUCLEOTIDE SEQUENCE [LARGE SCALE GENOMIC DNA]</scope>
    <source>
        <strain evidence="2 3">KZCA68</strain>
    </source>
</reference>
<evidence type="ECO:0000313" key="2">
    <source>
        <dbReference type="EMBL" id="QSW97915.1"/>
    </source>
</evidence>
<dbReference type="AlphaFoldDB" id="A0A8A2VCJ2"/>
<evidence type="ECO:0000256" key="1">
    <source>
        <dbReference type="SAM" id="MobiDB-lite"/>
    </source>
</evidence>
<keyword evidence="3" id="KW-1185">Reference proteome</keyword>
<organism evidence="2 3">
    <name type="scientific">Haloterrigena alkaliphila</name>
    <dbReference type="NCBI Taxonomy" id="2816475"/>
    <lineage>
        <taxon>Archaea</taxon>
        <taxon>Methanobacteriati</taxon>
        <taxon>Methanobacteriota</taxon>
        <taxon>Stenosarchaea group</taxon>
        <taxon>Halobacteria</taxon>
        <taxon>Halobacteriales</taxon>
        <taxon>Natrialbaceae</taxon>
        <taxon>Haloterrigena</taxon>
    </lineage>
</organism>
<gene>
    <name evidence="2" type="ORF">J0X25_10840</name>
</gene>
<evidence type="ECO:0008006" key="4">
    <source>
        <dbReference type="Google" id="ProtNLM"/>
    </source>
</evidence>
<name>A0A8A2VCJ2_9EURY</name>
<accession>A0A8A2VCJ2</accession>
<dbReference type="RefSeq" id="WP_207287534.1">
    <property type="nucleotide sequence ID" value="NZ_CP071462.1"/>
</dbReference>
<dbReference type="KEGG" id="hakz:J0X25_10840"/>
<dbReference type="Proteomes" id="UP000663203">
    <property type="component" value="Chromosome"/>
</dbReference>
<feature type="region of interest" description="Disordered" evidence="1">
    <location>
        <begin position="58"/>
        <end position="82"/>
    </location>
</feature>
<dbReference type="EMBL" id="CP071462">
    <property type="protein sequence ID" value="QSW97915.1"/>
    <property type="molecule type" value="Genomic_DNA"/>
</dbReference>